<accession>A0A497X8W0</accession>
<evidence type="ECO:0000256" key="1">
    <source>
        <dbReference type="SAM" id="SignalP"/>
    </source>
</evidence>
<dbReference type="AlphaFoldDB" id="A0A497X8W0"/>
<dbReference type="RefSeq" id="WP_121243273.1">
    <property type="nucleotide sequence ID" value="NZ_BHVV01000002.1"/>
</dbReference>
<evidence type="ECO:0000313" key="2">
    <source>
        <dbReference type="EMBL" id="RLJ62140.1"/>
    </source>
</evidence>
<name>A0A497X8W0_9PROT</name>
<gene>
    <name evidence="2" type="ORF">DFR35_2783</name>
</gene>
<keyword evidence="3" id="KW-1185">Reference proteome</keyword>
<dbReference type="EMBL" id="RCCI01000008">
    <property type="protein sequence ID" value="RLJ62140.1"/>
    <property type="molecule type" value="Genomic_DNA"/>
</dbReference>
<feature type="chain" id="PRO_5019767780" evidence="1">
    <location>
        <begin position="26"/>
        <end position="275"/>
    </location>
</feature>
<comment type="caution">
    <text evidence="2">The sequence shown here is derived from an EMBL/GenBank/DDBJ whole genome shotgun (WGS) entry which is preliminary data.</text>
</comment>
<proteinExistence type="predicted"/>
<reference evidence="2 3" key="1">
    <citation type="submission" date="2018-10" db="EMBL/GenBank/DDBJ databases">
        <title>Genomic Encyclopedia of Type Strains, Phase IV (KMG-IV): sequencing the most valuable type-strain genomes for metagenomic binning, comparative biology and taxonomic classification.</title>
        <authorList>
            <person name="Goeker M."/>
        </authorList>
    </citation>
    <scope>NUCLEOTIDE SEQUENCE [LARGE SCALE GENOMIC DNA]</scope>
    <source>
        <strain evidence="2 3">DSM 26916</strain>
    </source>
</reference>
<protein>
    <submittedName>
        <fullName evidence="2">Uncharacterized protein</fullName>
    </submittedName>
</protein>
<keyword evidence="1" id="KW-0732">Signal</keyword>
<organism evidence="2 3">
    <name type="scientific">Sulfurisoma sediminicola</name>
    <dbReference type="NCBI Taxonomy" id="1381557"/>
    <lineage>
        <taxon>Bacteria</taxon>
        <taxon>Pseudomonadati</taxon>
        <taxon>Pseudomonadota</taxon>
        <taxon>Betaproteobacteria</taxon>
        <taxon>Nitrosomonadales</taxon>
        <taxon>Sterolibacteriaceae</taxon>
        <taxon>Sulfurisoma</taxon>
    </lineage>
</organism>
<evidence type="ECO:0000313" key="3">
    <source>
        <dbReference type="Proteomes" id="UP000268908"/>
    </source>
</evidence>
<sequence>MNAISRKPIRWLLAAAAAATCWAQAADAPVEGQDAAVAKPAQASPAPEPRRWLVQFKRQATDRGTDDESTRTQVRFEHFPDGLVNLWRLDLPFPDEKTDFAGDLFNPRPGDIKVRMGMKAVPVAGRPVSSFIEATLPTASPESLGSGKYQLGVGVRTRVPLALGTAATPVKQSFSAQVQQVVSVAGDDARKDINQTKFELEVRGEWPQARFLKFTAKPVIDWVQNARTGAVGELEGGWRVGRDWELALLGGALLWGKGVPSTYGKRAEFKASYRF</sequence>
<feature type="signal peptide" evidence="1">
    <location>
        <begin position="1"/>
        <end position="25"/>
    </location>
</feature>
<dbReference type="Proteomes" id="UP000268908">
    <property type="component" value="Unassembled WGS sequence"/>
</dbReference>